<dbReference type="InParanoid" id="B3RP79"/>
<dbReference type="eggNOG" id="KOG0160">
    <property type="taxonomic scope" value="Eukaryota"/>
</dbReference>
<dbReference type="InterPro" id="IPR036872">
    <property type="entry name" value="CH_dom_sf"/>
</dbReference>
<protein>
    <recommendedName>
        <fullName evidence="14">Calponin-homology (CH) domain-containing protein</fullName>
    </recommendedName>
</protein>
<dbReference type="GO" id="GO:0005634">
    <property type="term" value="C:nucleus"/>
    <property type="evidence" value="ECO:0007669"/>
    <property type="project" value="UniProtKB-SubCell"/>
</dbReference>
<evidence type="ECO:0000256" key="11">
    <source>
        <dbReference type="ARBA" id="ARBA00023306"/>
    </source>
</evidence>
<evidence type="ECO:0000256" key="7">
    <source>
        <dbReference type="ARBA" id="ARBA00022776"/>
    </source>
</evidence>
<feature type="coiled-coil region" evidence="12">
    <location>
        <begin position="2505"/>
        <end position="2532"/>
    </location>
</feature>
<dbReference type="GO" id="GO:0005516">
    <property type="term" value="F:calmodulin binding"/>
    <property type="evidence" value="ECO:0007669"/>
    <property type="project" value="UniProtKB-KW"/>
</dbReference>
<keyword evidence="3" id="KW-0963">Cytoplasm</keyword>
<feature type="domain" description="Calponin-homology (CH)" evidence="14">
    <location>
        <begin position="810"/>
        <end position="959"/>
    </location>
</feature>
<dbReference type="GO" id="GO:0005737">
    <property type="term" value="C:cytoplasm"/>
    <property type="evidence" value="ECO:0007669"/>
    <property type="project" value="UniProtKB-SubCell"/>
</dbReference>
<accession>B3RP79</accession>
<keyword evidence="7" id="KW-0498">Mitosis</keyword>
<evidence type="ECO:0000256" key="8">
    <source>
        <dbReference type="ARBA" id="ARBA00022860"/>
    </source>
</evidence>
<dbReference type="PROSITE" id="PS50021">
    <property type="entry name" value="CH"/>
    <property type="match status" value="2"/>
</dbReference>
<dbReference type="SMART" id="SM00015">
    <property type="entry name" value="IQ"/>
    <property type="match status" value="54"/>
</dbReference>
<dbReference type="FunFam" id="1.20.5.190:FF:000008">
    <property type="entry name" value="Abnormal spindle-like microcephaly-associated protein homolog"/>
    <property type="match status" value="1"/>
</dbReference>
<keyword evidence="16" id="KW-1185">Reference proteome</keyword>
<dbReference type="STRING" id="10228.B3RP79"/>
<feature type="compositionally biased region" description="Low complexity" evidence="13">
    <location>
        <begin position="301"/>
        <end position="314"/>
    </location>
</feature>
<feature type="compositionally biased region" description="Polar residues" evidence="13">
    <location>
        <begin position="225"/>
        <end position="238"/>
    </location>
</feature>
<dbReference type="CDD" id="cd23767">
    <property type="entry name" value="IQCD"/>
    <property type="match status" value="1"/>
</dbReference>
<dbReference type="OrthoDB" id="2148418at2759"/>
<evidence type="ECO:0000256" key="9">
    <source>
        <dbReference type="ARBA" id="ARBA00023054"/>
    </source>
</evidence>
<evidence type="ECO:0000256" key="12">
    <source>
        <dbReference type="SAM" id="Coils"/>
    </source>
</evidence>
<evidence type="ECO:0000259" key="14">
    <source>
        <dbReference type="PROSITE" id="PS50021"/>
    </source>
</evidence>
<dbReference type="PANTHER" id="PTHR22706">
    <property type="entry name" value="ASSEMBLY FACTOR FOR SPINDLE MICROTUBULES"/>
    <property type="match status" value="1"/>
</dbReference>
<organism evidence="15 16">
    <name type="scientific">Trichoplax adhaerens</name>
    <name type="common">Trichoplax reptans</name>
    <dbReference type="NCBI Taxonomy" id="10228"/>
    <lineage>
        <taxon>Eukaryota</taxon>
        <taxon>Metazoa</taxon>
        <taxon>Placozoa</taxon>
        <taxon>Uniplacotomia</taxon>
        <taxon>Trichoplacea</taxon>
        <taxon>Trichoplacidae</taxon>
        <taxon>Trichoplax</taxon>
    </lineage>
</organism>
<dbReference type="InterPro" id="IPR001715">
    <property type="entry name" value="CH_dom"/>
</dbReference>
<keyword evidence="11" id="KW-0131">Cell cycle</keyword>
<evidence type="ECO:0000256" key="5">
    <source>
        <dbReference type="ARBA" id="ARBA00022618"/>
    </source>
</evidence>
<evidence type="ECO:0000256" key="4">
    <source>
        <dbReference type="ARBA" id="ARBA00022553"/>
    </source>
</evidence>
<dbReference type="InterPro" id="IPR051185">
    <property type="entry name" value="ASPM"/>
</dbReference>
<dbReference type="OMA" id="QSHWRAT"/>
<evidence type="ECO:0000256" key="3">
    <source>
        <dbReference type="ARBA" id="ARBA00022490"/>
    </source>
</evidence>
<keyword evidence="5" id="KW-0132">Cell division</keyword>
<dbReference type="PhylomeDB" id="B3RP79"/>
<feature type="region of interest" description="Disordered" evidence="13">
    <location>
        <begin position="337"/>
        <end position="358"/>
    </location>
</feature>
<sequence length="2749" mass="324120">MTDHCIRQEENKENVASSEPFLKFVPFNGSQSAAQTQTEDDHPVLVLKHFAQVPKLYFDKVKVGRNKSILLTIVNPSSKIHHIKVGKVSELKGFTVNTTTLAIQPESQQQLEITWNPKVVGSVHDTLVLVSQNTHRLHVVLNGTAIESPHKKRTGRRLNQQRHQVNNKLHKINTSKPNQKAVLNTVIDVLQGDANKNNKSESNQKVPTTTTTDAVQNDTKHQVQDEQTNVSTSNHHQQYGQEKFVNSQLVDFQSTNHDNQLKKSHFGNHIIRETYTKSELEDSLLGNVDSCPDDKEDNDNNNRNNSNLNTQESNSKTEFKVRINKTIPNKCVKAKVNSESTAKNKTKQQQLQSSQRKATLPKTFNIRGIAQSRLRLISNGSAVKKTKTISPFASQNNCYDDRWIDKQERGFTCWLNFILVPCEDGVSMNKFVTKVDASTLALTTDTTTRQYHPTKDTLSYKNYENRKHLMMLRRAACILYQSKPVRMVVERITDAVKERKFTFKLDANIHSDLGLKQNLLDLLLSYNPLWLRIGLETIYGEVLMIESNQDIIGLSTFIISRFLSNPDIIKKYRDSSNLESFSNKKDFKEALGQYVIKQFLLLIFCIDQAKLTRLIDHDPCLFCMDAKFKSSRDLLLKLSREYLRGEGDIIRHLGQFGYNVTHVQTPLDEYNYAVTNLAVDLRDGVRLARLIELFSREWGITSNLKLPVNSRLQKLKNVQESLAVLKEKKLLNNIEVKLYGSAIVDGHREKTLALLWKVIQHYQVNVILNEDHLREEIIYLRREYRKKLKLLSPDIDISYTIPYNDMYVDHLQLNLLLSWCQSVCKLYGIEINNFTASFGDGRALCCLVHHYHPGLLPYSKIRHETTLTILNYEEEPDDNMTNLVDTKEGWSAVFSPKTGKASKYDKLKANEKYNFNLYNHKIQEMRGVPLLFKASQIINGIPEEKVMIAHLSYLCSKLLEIRQESRAAICIQKAWRSYSDMKELIIQQNRETAAIKLQGVIRGYLTRKDCRNRINKVVIIQSYWRGYVARCLVEDLRQEQLEAKQEYAATVIESAFRGYIARKHYCKLREAIVKAQSIWRGGRVRCELTRQYQAAQIIQRYYRNSLITKAVHEEYCRIKNKIILLQAVFRGWHDRCFVAKFRAAICIQSHWRGYHTRRNFMRTKQEIVTVQSCVRRWFAQRRLQQYTTAAITIQSMYRRWHVQQNLQQQRKAATIIQKSFRCYYVKQKYRQLQQSALVIQQQYRAMRAMQIQQYTYLIIRGACITLQAAIKGYLVRKQYLLEKAAAIRIQSHYRCYKQRQDYIKLCDSTIILQRRWRATCLQRTAIDKYRVICQSILTIQTYYRGWVTRKCYNTKLRSALIIQSAYRRAVCQRLYLNKKFAAIMIQSNIRRWISHRAYVQKYHAIMVLQAFVKGWLKGQDVRRVCDFYAIRQSCIFIQSRIRGYLARKELIRKRNAVRCIENCYLTYTCRCRYLNTQHSAITIQRWWLSVKKGRACRQFYLTLTQSSILIQSMWQMHIARSHYIQMRAAAILIQSHYRRYRQIKKYTDLKIAASIIQQRYRAQIEMRKVRAAYSSNMQASIVLQSAWRSYVVRRQYLQTKRAATLIQSYHRRYLACKSYNTMKIAAVVIQQRYRAQIEMRKVHTAYSTIMQASIILQSAWRSYVVRRQYLQMKRAATLIQSYQRRYLACKRYNTMKIAAVVIQQRYRAQVKMRNDEKDYLTTKASAIKIQAAYRGYQQRKSLAKKHNAAIKIQALWKMNIQRKMYLRQYHACTILQSHVRATLLTIKTRKRYLQILQSTILLQSMSYQKQREAVIKIQRKWRATLLRNHLHRHFRQMIQASLTIQKWTRRYLAMKQYNILKAVIKIQTTYRGHICRRQFNRERSAALKIQSMIRMHKQRCTYMQRLNAIHVIQKCTKAYLLGQQIRQNFNYKKMKNACTMIQTALRRHLAYKQYQHLRATTIKMQAQFRGKTVKKRYDQLREATITLQRRLRANWIARYELLQYHFIRGAIITIQSKYRSYVVRKKYCQLKDSIIKVQANVRCYQERNRYLQLLNAAIMMQRRYRSKIIAQKLNHEYRKLRQSAILIQAVYRGHLYRRHLAQHNAAAITIQSFYRGYQVRRNHGDLVNTVTKLQAMFRRKKAQIYYKQLLRACSMIQQRYRAKLAMKNTVKDYLCKRVAIIRLQSAVRGMFSRREAQKIRSTIKLQAHVRGMLQRQNYMKLKQSAIFIQSKIRSLLVRKDYQRQLNAIIYIQRWYRARCLANATRYSYLYTCGAIITIQATYRGYSVRKLVNKQREAAIQIQSFYRCYFQRRQYTQLRKNAILLQACVRRQQLQERYQQMQKATIILQNYYRAYKVSRDQRESYLYIRTAVIRLQSCWRGYRTRKQIAFENAALTLQKRYRMKLIGQSIRNNYLQLREAVICIQAFYRGHQCRKWTTKLRACRIIVAHQRGYMIRKRIAQQNQAARLIQTRWRLHNRYTQANRRIERAATLIQATWRGYIVRLNQLKHNKALEEARQRIKQANEAVTEDKKLSNRTKSALRWLLKPNIYMSKLHEALRNLDNPTKFSQVCSENLANSDALEIIFKLIKSLNHSVPSYDLNNAALDVLINVANFPTCTQAVYEAENSISTIIHVIHGYINKNNAICYKASHLLKILLESGDSKMKVDMLTKDVTSSKKLIKIFEKVTINGNGKHLHIYNIGRKNSKIASSKHLTTSCLLLVKELLKAQSTFYSKSINHVMGALSSDIHDL</sequence>
<dbReference type="RefSeq" id="XP_002109422.1">
    <property type="nucleotide sequence ID" value="XM_002109386.1"/>
</dbReference>
<reference evidence="15 16" key="1">
    <citation type="journal article" date="2008" name="Nature">
        <title>The Trichoplax genome and the nature of placozoans.</title>
        <authorList>
            <person name="Srivastava M."/>
            <person name="Begovic E."/>
            <person name="Chapman J."/>
            <person name="Putnam N.H."/>
            <person name="Hellsten U."/>
            <person name="Kawashima T."/>
            <person name="Kuo A."/>
            <person name="Mitros T."/>
            <person name="Salamov A."/>
            <person name="Carpenter M.L."/>
            <person name="Signorovitch A.Y."/>
            <person name="Moreno M.A."/>
            <person name="Kamm K."/>
            <person name="Grimwood J."/>
            <person name="Schmutz J."/>
            <person name="Shapiro H."/>
            <person name="Grigoriev I.V."/>
            <person name="Buss L.W."/>
            <person name="Schierwater B."/>
            <person name="Dellaporta S.L."/>
            <person name="Rokhsar D.S."/>
        </authorList>
    </citation>
    <scope>NUCLEOTIDE SEQUENCE [LARGE SCALE GENOMIC DNA]</scope>
    <source>
        <strain evidence="15 16">Grell-BS-1999</strain>
    </source>
</reference>
<dbReference type="Gene3D" id="1.20.5.190">
    <property type="match status" value="26"/>
</dbReference>
<dbReference type="eggNOG" id="KOG0165">
    <property type="taxonomic scope" value="Eukaryota"/>
</dbReference>
<dbReference type="PANTHER" id="PTHR22706:SF1">
    <property type="entry name" value="ASSEMBLY FACTOR FOR SPINDLE MICROTUBULES"/>
    <property type="match status" value="1"/>
</dbReference>
<dbReference type="Pfam" id="PF15780">
    <property type="entry name" value="ASH"/>
    <property type="match status" value="1"/>
</dbReference>
<dbReference type="GO" id="GO:0051301">
    <property type="term" value="P:cell division"/>
    <property type="evidence" value="ECO:0007669"/>
    <property type="project" value="UniProtKB-KW"/>
</dbReference>
<dbReference type="SMART" id="SM00033">
    <property type="entry name" value="CH"/>
    <property type="match status" value="2"/>
</dbReference>
<evidence type="ECO:0000256" key="2">
    <source>
        <dbReference type="ARBA" id="ARBA00004496"/>
    </source>
</evidence>
<dbReference type="InterPro" id="IPR031549">
    <property type="entry name" value="ASH"/>
</dbReference>
<dbReference type="GeneID" id="6750637"/>
<evidence type="ECO:0000256" key="6">
    <source>
        <dbReference type="ARBA" id="ARBA00022737"/>
    </source>
</evidence>
<feature type="domain" description="Calponin-homology (CH)" evidence="14">
    <location>
        <begin position="629"/>
        <end position="763"/>
    </location>
</feature>
<dbReference type="Pfam" id="PF00612">
    <property type="entry name" value="IQ"/>
    <property type="match status" value="32"/>
</dbReference>
<keyword evidence="6" id="KW-0677">Repeat</keyword>
<dbReference type="CDD" id="cd21224">
    <property type="entry name" value="CH_ASPM_rpt2"/>
    <property type="match status" value="1"/>
</dbReference>
<dbReference type="Pfam" id="PF00307">
    <property type="entry name" value="CH"/>
    <property type="match status" value="2"/>
</dbReference>
<dbReference type="InterPro" id="IPR027417">
    <property type="entry name" value="P-loop_NTPase"/>
</dbReference>
<name>B3RP79_TRIAD</name>
<dbReference type="SUPFAM" id="SSF47576">
    <property type="entry name" value="Calponin-homology domain, CH-domain"/>
    <property type="match status" value="1"/>
</dbReference>
<dbReference type="FunCoup" id="B3RP79">
    <property type="interactions" value="204"/>
</dbReference>
<keyword evidence="4" id="KW-0597">Phosphoprotein</keyword>
<comment type="subcellular location">
    <subcellularLocation>
        <location evidence="2">Cytoplasm</location>
    </subcellularLocation>
    <subcellularLocation>
        <location evidence="1">Nucleus</location>
    </subcellularLocation>
</comment>
<evidence type="ECO:0000313" key="16">
    <source>
        <dbReference type="Proteomes" id="UP000009022"/>
    </source>
</evidence>
<dbReference type="Gene3D" id="1.10.418.10">
    <property type="entry name" value="Calponin-like domain"/>
    <property type="match status" value="2"/>
</dbReference>
<evidence type="ECO:0000256" key="13">
    <source>
        <dbReference type="SAM" id="MobiDB-lite"/>
    </source>
</evidence>
<feature type="region of interest" description="Disordered" evidence="13">
    <location>
        <begin position="193"/>
        <end position="238"/>
    </location>
</feature>
<keyword evidence="10" id="KW-0539">Nucleus</keyword>
<feature type="region of interest" description="Disordered" evidence="13">
    <location>
        <begin position="286"/>
        <end position="319"/>
    </location>
</feature>
<keyword evidence="9 12" id="KW-0175">Coiled coil</keyword>
<dbReference type="CDD" id="cd21223">
    <property type="entry name" value="CH_ASPM_rpt1"/>
    <property type="match status" value="1"/>
</dbReference>
<evidence type="ECO:0000256" key="1">
    <source>
        <dbReference type="ARBA" id="ARBA00004123"/>
    </source>
</evidence>
<dbReference type="Gene3D" id="2.60.40.10">
    <property type="entry name" value="Immunoglobulins"/>
    <property type="match status" value="1"/>
</dbReference>
<evidence type="ECO:0000313" key="15">
    <source>
        <dbReference type="EMBL" id="EDV27588.1"/>
    </source>
</evidence>
<dbReference type="CTD" id="6750637"/>
<gene>
    <name evidence="15" type="ORF">TRIADDRAFT_53434</name>
</gene>
<keyword evidence="8" id="KW-0112">Calmodulin-binding</keyword>
<feature type="compositionally biased region" description="Polar residues" evidence="13">
    <location>
        <begin position="194"/>
        <end position="217"/>
    </location>
</feature>
<dbReference type="EMBL" id="DS985242">
    <property type="protein sequence ID" value="EDV27588.1"/>
    <property type="molecule type" value="Genomic_DNA"/>
</dbReference>
<dbReference type="InterPro" id="IPR000048">
    <property type="entry name" value="IQ_motif_EF-hand-BS"/>
</dbReference>
<dbReference type="PROSITE" id="PS50096">
    <property type="entry name" value="IQ"/>
    <property type="match status" value="33"/>
</dbReference>
<proteinExistence type="predicted"/>
<dbReference type="SUPFAM" id="SSF52540">
    <property type="entry name" value="P-loop containing nucleoside triphosphate hydrolases"/>
    <property type="match status" value="12"/>
</dbReference>
<evidence type="ECO:0000256" key="10">
    <source>
        <dbReference type="ARBA" id="ARBA00023242"/>
    </source>
</evidence>
<dbReference type="Proteomes" id="UP000009022">
    <property type="component" value="Unassembled WGS sequence"/>
</dbReference>
<feature type="compositionally biased region" description="Polar residues" evidence="13">
    <location>
        <begin position="337"/>
        <end position="357"/>
    </location>
</feature>
<dbReference type="InterPro" id="IPR013783">
    <property type="entry name" value="Ig-like_fold"/>
</dbReference>
<dbReference type="HOGENOM" id="CLU_000237_0_0_1"/>
<dbReference type="KEGG" id="tad:TRIADDRAFT_53434"/>